<name>I1A5V0_9BACT</name>
<evidence type="ECO:0000313" key="1">
    <source>
        <dbReference type="EMBL" id="EIE41871.1"/>
    </source>
</evidence>
<protein>
    <submittedName>
        <fullName evidence="1">Putative RESTRICTION MODIFICATION ENZYME SUBUNIT R2</fullName>
    </submittedName>
</protein>
<sequence>MKDISALIVKLNDVQKKEENLLKRYDNDPKMTYMHKWVKDINSKIHLGELIISKNDSEIEETLLLIKNYIDTKLNNNNSLLNQRNVLKKIIIQVMTREEIKIPQAYKEKFVNEIIEQYKKN</sequence>
<dbReference type="EMBL" id="AJFU01000005">
    <property type="protein sequence ID" value="EIE41871.1"/>
    <property type="molecule type" value="Genomic_DNA"/>
</dbReference>
<dbReference type="PATRIC" id="fig|1131455.3.peg.473"/>
<dbReference type="AlphaFoldDB" id="I1A5V0"/>
<organism evidence="1 2">
    <name type="scientific">Mycoplasmopsis canis UFG4</name>
    <dbReference type="NCBI Taxonomy" id="1131455"/>
    <lineage>
        <taxon>Bacteria</taxon>
        <taxon>Bacillati</taxon>
        <taxon>Mycoplasmatota</taxon>
        <taxon>Mycoplasmoidales</taxon>
        <taxon>Metamycoplasmataceae</taxon>
        <taxon>Mycoplasmopsis</taxon>
    </lineage>
</organism>
<gene>
    <name evidence="1" type="ORF">MCANUFG4_02311</name>
</gene>
<evidence type="ECO:0000313" key="2">
    <source>
        <dbReference type="Proteomes" id="UP000006229"/>
    </source>
</evidence>
<keyword evidence="2" id="KW-1185">Reference proteome</keyword>
<comment type="caution">
    <text evidence="1">The sequence shown here is derived from an EMBL/GenBank/DDBJ whole genome shotgun (WGS) entry which is preliminary data.</text>
</comment>
<proteinExistence type="predicted"/>
<dbReference type="RefSeq" id="WP_004797196.1">
    <property type="nucleotide sequence ID" value="NZ_AJFU01000005.1"/>
</dbReference>
<reference evidence="1 2" key="1">
    <citation type="journal article" date="2012" name="J. Bacteriol.">
        <title>Genome annotation of five Mycoplasma canis strains.</title>
        <authorList>
            <person name="Brown D.R."/>
            <person name="May M."/>
            <person name="Michaels D.L."/>
            <person name="Barbet A.F."/>
        </authorList>
    </citation>
    <scope>NUCLEOTIDE SEQUENCE [LARGE SCALE GENOMIC DNA]</scope>
    <source>
        <strain evidence="1 2">UFG4</strain>
    </source>
</reference>
<accession>I1A5V0</accession>
<dbReference type="Proteomes" id="UP000006229">
    <property type="component" value="Unassembled WGS sequence"/>
</dbReference>